<dbReference type="EMBL" id="KZ678131">
    <property type="protein sequence ID" value="PSN70736.1"/>
    <property type="molecule type" value="Genomic_DNA"/>
</dbReference>
<sequence length="607" mass="68255">MGHEAHAHAHEEKPLTIFASPLVSHPHDTVHISPTPSLQKHPEPHTDANSDPSMPPFTNADCTLHTNPNFHHHAEATTAELFYDLFFVANLTTFTSNLEINDRHSLTAYIGFFSLLWLTWYQVSLYDVRFSADSVFERTAKALHFGVMVGFAVIGPQWKPGEAMGTFKIWRAFGLILMVSRITLFFQYATTLAYTRRAYPKTVLPLCLVMASTLVAAVLYGGLTAAFPKTRTAVDELGYTVYELQKSEVYIAWYVIGICETILTVAVSCVWRVISFKGTHMVQRMSLLTLIILGEGIIVICKSISKIVKNEYLWSAAVVGQIIAAILIIYFLYMLYFDRMQEEHFGSIKQQLWSFMHFPLHVVLVLVLQGVSLLIIWRQAVEASGDLIGQWMAVAEQSDAVNATGLEFAQALNTTSWDYVFYWIPKGVDATKEIDKVDKAVYSIAEGYEWVRLDETNTTALQQFDDGINELTAATLKTLFDTFGVSLPKKKKEYTGKSTAAGFEQTFLDYFEIFELVVFYVFIAGGLSLILTTILGYISLPAHKRRPAEYVRLGINGTAGFALCLLVLIRYNPTNLQNYMGSAWMIPTICLVLFGCVVVNHIRRQGR</sequence>
<feature type="transmembrane region" description="Helical" evidence="2">
    <location>
        <begin position="286"/>
        <end position="308"/>
    </location>
</feature>
<organism evidence="3 4">
    <name type="scientific">Corynespora cassiicola Philippines</name>
    <dbReference type="NCBI Taxonomy" id="1448308"/>
    <lineage>
        <taxon>Eukaryota</taxon>
        <taxon>Fungi</taxon>
        <taxon>Dikarya</taxon>
        <taxon>Ascomycota</taxon>
        <taxon>Pezizomycotina</taxon>
        <taxon>Dothideomycetes</taxon>
        <taxon>Pleosporomycetidae</taxon>
        <taxon>Pleosporales</taxon>
        <taxon>Corynesporascaceae</taxon>
        <taxon>Corynespora</taxon>
    </lineage>
</organism>
<dbReference type="Proteomes" id="UP000240883">
    <property type="component" value="Unassembled WGS sequence"/>
</dbReference>
<dbReference type="OrthoDB" id="3177213at2759"/>
<evidence type="ECO:0000256" key="1">
    <source>
        <dbReference type="SAM" id="MobiDB-lite"/>
    </source>
</evidence>
<keyword evidence="2" id="KW-1133">Transmembrane helix</keyword>
<feature type="transmembrane region" description="Helical" evidence="2">
    <location>
        <begin position="517"/>
        <end position="538"/>
    </location>
</feature>
<dbReference type="Pfam" id="PF06772">
    <property type="entry name" value="LtrA"/>
    <property type="match status" value="1"/>
</dbReference>
<proteinExistence type="predicted"/>
<protein>
    <recommendedName>
        <fullName evidence="5">Low temperature requirement A</fullName>
    </recommendedName>
</protein>
<feature type="transmembrane region" description="Helical" evidence="2">
    <location>
        <begin position="170"/>
        <end position="190"/>
    </location>
</feature>
<keyword evidence="2" id="KW-0472">Membrane</keyword>
<feature type="transmembrane region" description="Helical" evidence="2">
    <location>
        <begin position="550"/>
        <end position="571"/>
    </location>
</feature>
<feature type="transmembrane region" description="Helical" evidence="2">
    <location>
        <begin position="251"/>
        <end position="274"/>
    </location>
</feature>
<keyword evidence="2" id="KW-0812">Transmembrane</keyword>
<feature type="transmembrane region" description="Helical" evidence="2">
    <location>
        <begin position="314"/>
        <end position="337"/>
    </location>
</feature>
<feature type="region of interest" description="Disordered" evidence="1">
    <location>
        <begin position="29"/>
        <end position="55"/>
    </location>
</feature>
<evidence type="ECO:0000256" key="2">
    <source>
        <dbReference type="SAM" id="Phobius"/>
    </source>
</evidence>
<feature type="transmembrane region" description="Helical" evidence="2">
    <location>
        <begin position="583"/>
        <end position="602"/>
    </location>
</feature>
<accession>A0A2T2NZN1</accession>
<evidence type="ECO:0008006" key="5">
    <source>
        <dbReference type="Google" id="ProtNLM"/>
    </source>
</evidence>
<gene>
    <name evidence="3" type="ORF">BS50DRAFT_267022</name>
</gene>
<reference evidence="3 4" key="1">
    <citation type="journal article" date="2018" name="Front. Microbiol.">
        <title>Genome-Wide Analysis of Corynespora cassiicola Leaf Fall Disease Putative Effectors.</title>
        <authorList>
            <person name="Lopez D."/>
            <person name="Ribeiro S."/>
            <person name="Label P."/>
            <person name="Fumanal B."/>
            <person name="Venisse J.S."/>
            <person name="Kohler A."/>
            <person name="de Oliveira R.R."/>
            <person name="Labutti K."/>
            <person name="Lipzen A."/>
            <person name="Lail K."/>
            <person name="Bauer D."/>
            <person name="Ohm R.A."/>
            <person name="Barry K.W."/>
            <person name="Spatafora J."/>
            <person name="Grigoriev I.V."/>
            <person name="Martin F.M."/>
            <person name="Pujade-Renaud V."/>
        </authorList>
    </citation>
    <scope>NUCLEOTIDE SEQUENCE [LARGE SCALE GENOMIC DNA]</scope>
    <source>
        <strain evidence="3 4">Philippines</strain>
    </source>
</reference>
<dbReference type="AlphaFoldDB" id="A0A2T2NZN1"/>
<feature type="transmembrane region" description="Helical" evidence="2">
    <location>
        <begin position="202"/>
        <end position="223"/>
    </location>
</feature>
<evidence type="ECO:0000313" key="3">
    <source>
        <dbReference type="EMBL" id="PSN70736.1"/>
    </source>
</evidence>
<evidence type="ECO:0000313" key="4">
    <source>
        <dbReference type="Proteomes" id="UP000240883"/>
    </source>
</evidence>
<feature type="transmembrane region" description="Helical" evidence="2">
    <location>
        <begin position="358"/>
        <end position="377"/>
    </location>
</feature>
<dbReference type="PANTHER" id="PTHR42101:SF1">
    <property type="entry name" value="LOW TEMPERATURE REQUIREMENT A"/>
    <property type="match status" value="1"/>
</dbReference>
<feature type="transmembrane region" description="Helical" evidence="2">
    <location>
        <begin position="106"/>
        <end position="128"/>
    </location>
</feature>
<dbReference type="PANTHER" id="PTHR42101">
    <property type="entry name" value="CHROMOSOME 16, WHOLE GENOME SHOTGUN SEQUENCE"/>
    <property type="match status" value="1"/>
</dbReference>
<keyword evidence="4" id="KW-1185">Reference proteome</keyword>
<name>A0A2T2NZN1_CORCC</name>
<dbReference type="STRING" id="1448308.A0A2T2NZN1"/>
<dbReference type="InterPro" id="IPR010640">
    <property type="entry name" value="Low_temperature_requirement_A"/>
</dbReference>